<evidence type="ECO:0008006" key="3">
    <source>
        <dbReference type="Google" id="ProtNLM"/>
    </source>
</evidence>
<dbReference type="Pfam" id="PF13585">
    <property type="entry name" value="CHU_C"/>
    <property type="match status" value="1"/>
</dbReference>
<sequence length="655" mass="70303">MKAPLLISLLFFCGLPGFGQTDIQVLGTERPETGQRIVWHNNAFYLLLQVQAEIGGENAVLLKLDSSGNMLWARAVGTPGRDLVNDLAPHQDGVLVLGRMVEPGNPNVIDDVFLHYFESDGTIGWSRYFGRTTGGDDEHADAVFTTESGNIVVVMHEAVGQDRPAYVTLLQDNGSPIWGTQLRHESLDWIFPAHGLEHDGRFWIAGAASLADGTEEAFWVTLNTAGQPLSWYSMTVTDNQPCSFRQIIPLEEGCLLVGTVGVDTPDLLLVWADENGNQVLTRRFHDPEGANLLAASGGYQRADGRVVVAANRFEASGGVEGTGLWLLIEEGGTLAECRRIGQGKEVILQLIPGPAGTIAATGSTFSVGSTAGDAAFLQWPENWWEAPENCLSLSGQLEPAAIAWNSRSGGAFTQPWLAEANHQMVDVPYFPDEKSPLCCPDKDTLYASICAGEAFEGFTTAGMHRYQIDSAGDCGLDRLLVLEVKDTAEVLGLEVEPSDCDQPNGEICVAAVGDSLQFSLSGGPFQAEPKFEALSPGVYTLVAELPNGCTARVDSVVVAADCPVYLPTAFSPNGDGRNDVLQLYTPLSGNAEVLIFQVFDRYGGLVYEAAGPLSAVQWDGRVNGQLVNPGVYTCVGLVQLPLKKVEITQAVTVTR</sequence>
<dbReference type="RefSeq" id="WP_044228500.1">
    <property type="nucleotide sequence ID" value="NZ_JBKAGJ010000004.1"/>
</dbReference>
<comment type="caution">
    <text evidence="1">The sequence shown here is derived from an EMBL/GenBank/DDBJ whole genome shotgun (WGS) entry which is preliminary data.</text>
</comment>
<dbReference type="InterPro" id="IPR026341">
    <property type="entry name" value="T9SS_type_B"/>
</dbReference>
<gene>
    <name evidence="1" type="ORF">IX84_28120</name>
</gene>
<dbReference type="AlphaFoldDB" id="A0A098S2I6"/>
<evidence type="ECO:0000313" key="1">
    <source>
        <dbReference type="EMBL" id="KGE85367.1"/>
    </source>
</evidence>
<dbReference type="Proteomes" id="UP000029736">
    <property type="component" value="Unassembled WGS sequence"/>
</dbReference>
<proteinExistence type="predicted"/>
<dbReference type="OrthoDB" id="9765926at2"/>
<accession>A0A098S2I6</accession>
<keyword evidence="2" id="KW-1185">Reference proteome</keyword>
<dbReference type="PANTHER" id="PTHR42754">
    <property type="entry name" value="ENDOGLUCANASE"/>
    <property type="match status" value="1"/>
</dbReference>
<dbReference type="PANTHER" id="PTHR42754:SF1">
    <property type="entry name" value="LIPOPROTEIN"/>
    <property type="match status" value="1"/>
</dbReference>
<evidence type="ECO:0000313" key="2">
    <source>
        <dbReference type="Proteomes" id="UP000029736"/>
    </source>
</evidence>
<dbReference type="STRING" id="1524460.IX84_28120"/>
<protein>
    <recommendedName>
        <fullName evidence="3">FlgD Ig-like domain-containing protein</fullName>
    </recommendedName>
</protein>
<organism evidence="1 2">
    <name type="scientific">Phaeodactylibacter xiamenensis</name>
    <dbReference type="NCBI Taxonomy" id="1524460"/>
    <lineage>
        <taxon>Bacteria</taxon>
        <taxon>Pseudomonadati</taxon>
        <taxon>Bacteroidota</taxon>
        <taxon>Saprospiria</taxon>
        <taxon>Saprospirales</taxon>
        <taxon>Haliscomenobacteraceae</taxon>
        <taxon>Phaeodactylibacter</taxon>
    </lineage>
</organism>
<dbReference type="EMBL" id="JPOS01000090">
    <property type="protein sequence ID" value="KGE85367.1"/>
    <property type="molecule type" value="Genomic_DNA"/>
</dbReference>
<dbReference type="NCBIfam" id="TIGR04131">
    <property type="entry name" value="Bac_Flav_CTERM"/>
    <property type="match status" value="1"/>
</dbReference>
<name>A0A098S2I6_9BACT</name>
<reference evidence="1 2" key="1">
    <citation type="journal article" date="2014" name="Int. J. Syst. Evol. Microbiol.">
        <title>Phaeodactylibacter xiamenensis gen. nov., sp. nov., a member of the family Saprospiraceae isolated from the marine alga Phaeodactylum tricornutum.</title>
        <authorList>
            <person name="Chen Z.Jr."/>
            <person name="Lei X."/>
            <person name="Lai Q."/>
            <person name="Li Y."/>
            <person name="Zhang B."/>
            <person name="Zhang J."/>
            <person name="Zhang H."/>
            <person name="Yang L."/>
            <person name="Zheng W."/>
            <person name="Tian Y."/>
            <person name="Yu Z."/>
            <person name="Xu H.Jr."/>
            <person name="Zheng T."/>
        </authorList>
    </citation>
    <scope>NUCLEOTIDE SEQUENCE [LARGE SCALE GENOMIC DNA]</scope>
    <source>
        <strain evidence="1 2">KD52</strain>
    </source>
</reference>